<dbReference type="Pfam" id="PF01381">
    <property type="entry name" value="HTH_3"/>
    <property type="match status" value="1"/>
</dbReference>
<dbReference type="Proteomes" id="UP000634529">
    <property type="component" value="Unassembled WGS sequence"/>
</dbReference>
<proteinExistence type="predicted"/>
<name>A0ABR9B7U3_9BACL</name>
<reference evidence="2 3" key="1">
    <citation type="submission" date="2020-09" db="EMBL/GenBank/DDBJ databases">
        <title>Paenibacillus sp. CAU 1523 isolated from sand of Haeundae Beach.</title>
        <authorList>
            <person name="Kim W."/>
        </authorList>
    </citation>
    <scope>NUCLEOTIDE SEQUENCE [LARGE SCALE GENOMIC DNA]</scope>
    <source>
        <strain evidence="2 3">CAU 1523</strain>
    </source>
</reference>
<dbReference type="InterPro" id="IPR001387">
    <property type="entry name" value="Cro/C1-type_HTH"/>
</dbReference>
<evidence type="ECO:0000313" key="2">
    <source>
        <dbReference type="EMBL" id="MBD8501231.1"/>
    </source>
</evidence>
<organism evidence="2 3">
    <name type="scientific">Paenibacillus arenosi</name>
    <dbReference type="NCBI Taxonomy" id="2774142"/>
    <lineage>
        <taxon>Bacteria</taxon>
        <taxon>Bacillati</taxon>
        <taxon>Bacillota</taxon>
        <taxon>Bacilli</taxon>
        <taxon>Bacillales</taxon>
        <taxon>Paenibacillaceae</taxon>
        <taxon>Paenibacillus</taxon>
    </lineage>
</organism>
<dbReference type="RefSeq" id="WP_192027433.1">
    <property type="nucleotide sequence ID" value="NZ_JACYTN010000045.1"/>
</dbReference>
<dbReference type="InterPro" id="IPR011990">
    <property type="entry name" value="TPR-like_helical_dom_sf"/>
</dbReference>
<dbReference type="CDD" id="cd00093">
    <property type="entry name" value="HTH_XRE"/>
    <property type="match status" value="1"/>
</dbReference>
<evidence type="ECO:0000313" key="3">
    <source>
        <dbReference type="Proteomes" id="UP000634529"/>
    </source>
</evidence>
<dbReference type="InterPro" id="IPR010982">
    <property type="entry name" value="Lambda_DNA-bd_dom_sf"/>
</dbReference>
<dbReference type="EMBL" id="JACYTN010000045">
    <property type="protein sequence ID" value="MBD8501231.1"/>
    <property type="molecule type" value="Genomic_DNA"/>
</dbReference>
<dbReference type="PROSITE" id="PS50943">
    <property type="entry name" value="HTH_CROC1"/>
    <property type="match status" value="1"/>
</dbReference>
<comment type="caution">
    <text evidence="2">The sequence shown here is derived from an EMBL/GenBank/DDBJ whole genome shotgun (WGS) entry which is preliminary data.</text>
</comment>
<feature type="domain" description="HTH cro/C1-type" evidence="1">
    <location>
        <begin position="12"/>
        <end position="67"/>
    </location>
</feature>
<keyword evidence="3" id="KW-1185">Reference proteome</keyword>
<dbReference type="SUPFAM" id="SSF81901">
    <property type="entry name" value="HCP-like"/>
    <property type="match status" value="1"/>
</dbReference>
<accession>A0ABR9B7U3</accession>
<dbReference type="SUPFAM" id="SSF47413">
    <property type="entry name" value="lambda repressor-like DNA-binding domains"/>
    <property type="match status" value="1"/>
</dbReference>
<evidence type="ECO:0000259" key="1">
    <source>
        <dbReference type="PROSITE" id="PS50943"/>
    </source>
</evidence>
<dbReference type="SMART" id="SM00530">
    <property type="entry name" value="HTH_XRE"/>
    <property type="match status" value="1"/>
</dbReference>
<sequence length="396" mass="45764">MNSAAFSLGDLVRTYRMKSEMTLSELANTTGVSKGTLSKLENGEVKKPDYQKLQAVMQVLSIPYEDYIGLYVQGEKSALSLWTILEEAIERKCISTTISRIAERYLTIAKGESYDAVGELYQFTMKQDEESVKLELLDLIINYSRSHGIATYLAKALVQKYKIERNDFTKLYETYRFGRNILDYKDFLLSEEKTLLFYMLAVHAYSLSEFNDSLEFSKYIIKNAGPENKYYAHTLFNICTTYYYLNELEKSRDYLHKFSKFQDAFSQDNIKYMIGCINTSSGNVDLGMKQLESYLENPSEYNIVHAVVALMDIYMSRLDVESAEKLFTYETLMEKSIIDPRTAPIKRAHLAHYYKLKGDILLHNNDPEAALECFAKSTIEYKNISAHDKAYNWLCV</sequence>
<dbReference type="Gene3D" id="1.25.40.10">
    <property type="entry name" value="Tetratricopeptide repeat domain"/>
    <property type="match status" value="1"/>
</dbReference>
<dbReference type="Gene3D" id="1.10.260.40">
    <property type="entry name" value="lambda repressor-like DNA-binding domains"/>
    <property type="match status" value="1"/>
</dbReference>
<protein>
    <submittedName>
        <fullName evidence="2">Helix-turn-helix domain-containing protein</fullName>
    </submittedName>
</protein>
<gene>
    <name evidence="2" type="ORF">IFO66_23435</name>
</gene>